<dbReference type="EMBL" id="MU001640">
    <property type="protein sequence ID" value="KAF2480173.1"/>
    <property type="molecule type" value="Genomic_DNA"/>
</dbReference>
<dbReference type="RefSeq" id="XP_033586743.1">
    <property type="nucleotide sequence ID" value="XM_033734562.1"/>
</dbReference>
<evidence type="ECO:0000313" key="4">
    <source>
        <dbReference type="Proteomes" id="UP000799767"/>
    </source>
</evidence>
<evidence type="ECO:0000313" key="3">
    <source>
        <dbReference type="EMBL" id="KAF2480173.1"/>
    </source>
</evidence>
<dbReference type="Pfam" id="PF25484">
    <property type="entry name" value="DUF7907"/>
    <property type="match status" value="1"/>
</dbReference>
<protein>
    <recommendedName>
        <fullName evidence="2">DUF7907 domain-containing protein</fullName>
    </recommendedName>
</protein>
<proteinExistence type="predicted"/>
<gene>
    <name evidence="3" type="ORF">BDY17DRAFT_303359</name>
</gene>
<sequence>MHTFALVACLAAALRPVLAASSNFPPQSFFLQAKVQPGQSSSKSSFNNLFLHPTTQSSTLAVPALTKLNAYAAALTAEQSAPATGSMPATYDVSYNKTTSDAFLLTLQYNLAPFAAWAPANFLHNGTSAPTSQQNQFVFNGTEKDATLIASSNSAFTGWIACDWWYGEPQLFVAIAEDGNNALPSSCAGIDLKVIPIPNAS</sequence>
<accession>A0A6A6PL09</accession>
<organism evidence="3 4">
    <name type="scientific">Neohortaea acidophila</name>
    <dbReference type="NCBI Taxonomy" id="245834"/>
    <lineage>
        <taxon>Eukaryota</taxon>
        <taxon>Fungi</taxon>
        <taxon>Dikarya</taxon>
        <taxon>Ascomycota</taxon>
        <taxon>Pezizomycotina</taxon>
        <taxon>Dothideomycetes</taxon>
        <taxon>Dothideomycetidae</taxon>
        <taxon>Mycosphaerellales</taxon>
        <taxon>Teratosphaeriaceae</taxon>
        <taxon>Neohortaea</taxon>
    </lineage>
</organism>
<dbReference type="InterPro" id="IPR057229">
    <property type="entry name" value="DUF7907"/>
</dbReference>
<feature type="chain" id="PRO_5025669838" description="DUF7907 domain-containing protein" evidence="1">
    <location>
        <begin position="20"/>
        <end position="201"/>
    </location>
</feature>
<feature type="domain" description="DUF7907" evidence="2">
    <location>
        <begin position="27"/>
        <end position="193"/>
    </location>
</feature>
<keyword evidence="1" id="KW-0732">Signal</keyword>
<evidence type="ECO:0000256" key="1">
    <source>
        <dbReference type="SAM" id="SignalP"/>
    </source>
</evidence>
<dbReference type="OrthoDB" id="3518533at2759"/>
<feature type="signal peptide" evidence="1">
    <location>
        <begin position="1"/>
        <end position="19"/>
    </location>
</feature>
<dbReference type="Proteomes" id="UP000799767">
    <property type="component" value="Unassembled WGS sequence"/>
</dbReference>
<dbReference type="AlphaFoldDB" id="A0A6A6PL09"/>
<dbReference type="GeneID" id="54475564"/>
<keyword evidence="4" id="KW-1185">Reference proteome</keyword>
<evidence type="ECO:0000259" key="2">
    <source>
        <dbReference type="Pfam" id="PF25484"/>
    </source>
</evidence>
<reference evidence="3" key="1">
    <citation type="journal article" date="2020" name="Stud. Mycol.">
        <title>101 Dothideomycetes genomes: a test case for predicting lifestyles and emergence of pathogens.</title>
        <authorList>
            <person name="Haridas S."/>
            <person name="Albert R."/>
            <person name="Binder M."/>
            <person name="Bloem J."/>
            <person name="Labutti K."/>
            <person name="Salamov A."/>
            <person name="Andreopoulos B."/>
            <person name="Baker S."/>
            <person name="Barry K."/>
            <person name="Bills G."/>
            <person name="Bluhm B."/>
            <person name="Cannon C."/>
            <person name="Castanera R."/>
            <person name="Culley D."/>
            <person name="Daum C."/>
            <person name="Ezra D."/>
            <person name="Gonzalez J."/>
            <person name="Henrissat B."/>
            <person name="Kuo A."/>
            <person name="Liang C."/>
            <person name="Lipzen A."/>
            <person name="Lutzoni F."/>
            <person name="Magnuson J."/>
            <person name="Mondo S."/>
            <person name="Nolan M."/>
            <person name="Ohm R."/>
            <person name="Pangilinan J."/>
            <person name="Park H.-J."/>
            <person name="Ramirez L."/>
            <person name="Alfaro M."/>
            <person name="Sun H."/>
            <person name="Tritt A."/>
            <person name="Yoshinaga Y."/>
            <person name="Zwiers L.-H."/>
            <person name="Turgeon B."/>
            <person name="Goodwin S."/>
            <person name="Spatafora J."/>
            <person name="Crous P."/>
            <person name="Grigoriev I."/>
        </authorList>
    </citation>
    <scope>NUCLEOTIDE SEQUENCE</scope>
    <source>
        <strain evidence="3">CBS 113389</strain>
    </source>
</reference>
<name>A0A6A6PL09_9PEZI</name>